<organism evidence="2 3">
    <name type="scientific">Escherichia coli</name>
    <dbReference type="NCBI Taxonomy" id="562"/>
    <lineage>
        <taxon>Bacteria</taxon>
        <taxon>Pseudomonadati</taxon>
        <taxon>Pseudomonadota</taxon>
        <taxon>Gammaproteobacteria</taxon>
        <taxon>Enterobacterales</taxon>
        <taxon>Enterobacteriaceae</taxon>
        <taxon>Escherichia</taxon>
    </lineage>
</organism>
<name>A0A376WRT1_ECOLX</name>
<gene>
    <name evidence="2" type="ORF">NCTC9117_00072</name>
</gene>
<dbReference type="AlphaFoldDB" id="A0A376WRT1"/>
<accession>A0A376WRT1</accession>
<sequence length="241" mass="26767">MSIELDAAKQRIAELEGNRTALAVENELARKAFQAFCDVVGDNTEVIAEVVGRDGVLVILKAMKATGNMSATDAFLAEVRAQGVDAAIEAAKNLVAQEYEYKDFKAAQSDCCMHPGSDLVGKVEMTEWLVDFAAPASQRRQPVTVCLIDKRRRGQQIPSVEMPNHTWFCVLDIDGMDTLVDTRHYCDTATATPAKAKKMAALIENWTPPDGWCNGNDRDWHEKMKGYICDFLRKCNGFRVM</sequence>
<protein>
    <submittedName>
        <fullName evidence="2">Phage-like protein</fullName>
    </submittedName>
</protein>
<evidence type="ECO:0000259" key="1">
    <source>
        <dbReference type="Pfam" id="PF24881"/>
    </source>
</evidence>
<dbReference type="Pfam" id="PF24881">
    <property type="entry name" value="DUF7739"/>
    <property type="match status" value="1"/>
</dbReference>
<dbReference type="InterPro" id="IPR056641">
    <property type="entry name" value="DUF7739"/>
</dbReference>
<evidence type="ECO:0000313" key="2">
    <source>
        <dbReference type="EMBL" id="STJ52091.1"/>
    </source>
</evidence>
<dbReference type="Proteomes" id="UP000254785">
    <property type="component" value="Unassembled WGS sequence"/>
</dbReference>
<evidence type="ECO:0000313" key="3">
    <source>
        <dbReference type="Proteomes" id="UP000254785"/>
    </source>
</evidence>
<feature type="domain" description="DUF7739" evidence="1">
    <location>
        <begin position="144"/>
        <end position="236"/>
    </location>
</feature>
<reference evidence="2 3" key="1">
    <citation type="submission" date="2018-06" db="EMBL/GenBank/DDBJ databases">
        <authorList>
            <consortium name="Pathogen Informatics"/>
            <person name="Doyle S."/>
        </authorList>
    </citation>
    <scope>NUCLEOTIDE SEQUENCE [LARGE SCALE GENOMIC DNA]</scope>
    <source>
        <strain evidence="2 3">NCTC9117</strain>
    </source>
</reference>
<dbReference type="EMBL" id="UGDC01000001">
    <property type="protein sequence ID" value="STJ52091.1"/>
    <property type="molecule type" value="Genomic_DNA"/>
</dbReference>
<proteinExistence type="predicted"/>